<evidence type="ECO:0000256" key="1">
    <source>
        <dbReference type="ARBA" id="ARBA00023125"/>
    </source>
</evidence>
<dbReference type="InterPro" id="IPR010982">
    <property type="entry name" value="Lambda_DNA-bd_dom_sf"/>
</dbReference>
<sequence>MRRRKDVTLRELAEQVGVSESFVSQVERGVANPSMATLRRIADALGESVASLFVGTETSGMVVRAGERKRMAHPAGSLDDYLLTPPGAKTLQIVYSAIAVGKGSGDEPYTHAADEECIIVLTGQLDVGVNGESHRLATGDALLLDPKLPHTYHNPGPEPTTALWVMSPPVY</sequence>
<dbReference type="Gene3D" id="2.60.120.10">
    <property type="entry name" value="Jelly Rolls"/>
    <property type="match status" value="1"/>
</dbReference>
<dbReference type="Pfam" id="PF01381">
    <property type="entry name" value="HTH_3"/>
    <property type="match status" value="1"/>
</dbReference>
<comment type="caution">
    <text evidence="3">The sequence shown here is derived from an EMBL/GenBank/DDBJ whole genome shotgun (WGS) entry which is preliminary data.</text>
</comment>
<dbReference type="InterPro" id="IPR001387">
    <property type="entry name" value="Cro/C1-type_HTH"/>
</dbReference>
<dbReference type="PROSITE" id="PS50943">
    <property type="entry name" value="HTH_CROC1"/>
    <property type="match status" value="1"/>
</dbReference>
<evidence type="ECO:0000313" key="4">
    <source>
        <dbReference type="Proteomes" id="UP000722989"/>
    </source>
</evidence>
<dbReference type="PANTHER" id="PTHR46797">
    <property type="entry name" value="HTH-TYPE TRANSCRIPTIONAL REGULATOR"/>
    <property type="match status" value="1"/>
</dbReference>
<dbReference type="SMART" id="SM00530">
    <property type="entry name" value="HTH_XRE"/>
    <property type="match status" value="1"/>
</dbReference>
<gene>
    <name evidence="3" type="ORF">HC031_09690</name>
</gene>
<evidence type="ECO:0000259" key="2">
    <source>
        <dbReference type="PROSITE" id="PS50943"/>
    </source>
</evidence>
<dbReference type="InterPro" id="IPR014710">
    <property type="entry name" value="RmlC-like_jellyroll"/>
</dbReference>
<evidence type="ECO:0000313" key="3">
    <source>
        <dbReference type="EMBL" id="NJC69981.1"/>
    </source>
</evidence>
<dbReference type="InterPro" id="IPR050807">
    <property type="entry name" value="TransReg_Diox_bact_type"/>
</dbReference>
<proteinExistence type="predicted"/>
<keyword evidence="4" id="KW-1185">Reference proteome</keyword>
<dbReference type="Gene3D" id="1.10.260.40">
    <property type="entry name" value="lambda repressor-like DNA-binding domains"/>
    <property type="match status" value="1"/>
</dbReference>
<accession>A0ABX0XVC3</accession>
<feature type="domain" description="HTH cro/C1-type" evidence="2">
    <location>
        <begin position="1"/>
        <end position="52"/>
    </location>
</feature>
<dbReference type="InterPro" id="IPR011051">
    <property type="entry name" value="RmlC_Cupin_sf"/>
</dbReference>
<reference evidence="3 4" key="1">
    <citation type="submission" date="2020-03" db="EMBL/GenBank/DDBJ databases">
        <title>WGS of the type strain of Planosporangium spp.</title>
        <authorList>
            <person name="Thawai C."/>
        </authorList>
    </citation>
    <scope>NUCLEOTIDE SEQUENCE [LARGE SCALE GENOMIC DNA]</scope>
    <source>
        <strain evidence="3 4">TBRC 5610</strain>
    </source>
</reference>
<dbReference type="Pfam" id="PF07883">
    <property type="entry name" value="Cupin_2"/>
    <property type="match status" value="1"/>
</dbReference>
<dbReference type="InterPro" id="IPR013096">
    <property type="entry name" value="Cupin_2"/>
</dbReference>
<name>A0ABX0XVC3_9ACTN</name>
<organism evidence="3 4">
    <name type="scientific">Planosporangium thailandense</name>
    <dbReference type="NCBI Taxonomy" id="765197"/>
    <lineage>
        <taxon>Bacteria</taxon>
        <taxon>Bacillati</taxon>
        <taxon>Actinomycetota</taxon>
        <taxon>Actinomycetes</taxon>
        <taxon>Micromonosporales</taxon>
        <taxon>Micromonosporaceae</taxon>
        <taxon>Planosporangium</taxon>
    </lineage>
</organism>
<dbReference type="SUPFAM" id="SSF51182">
    <property type="entry name" value="RmlC-like cupins"/>
    <property type="match status" value="1"/>
</dbReference>
<dbReference type="EMBL" id="JAATVY010000004">
    <property type="protein sequence ID" value="NJC69981.1"/>
    <property type="molecule type" value="Genomic_DNA"/>
</dbReference>
<keyword evidence="1" id="KW-0238">DNA-binding</keyword>
<dbReference type="Proteomes" id="UP000722989">
    <property type="component" value="Unassembled WGS sequence"/>
</dbReference>
<dbReference type="CDD" id="cd02209">
    <property type="entry name" value="cupin_XRE_C"/>
    <property type="match status" value="1"/>
</dbReference>
<dbReference type="PANTHER" id="PTHR46797:SF2">
    <property type="entry name" value="TRANSCRIPTIONAL REGULATOR"/>
    <property type="match status" value="1"/>
</dbReference>
<protein>
    <submittedName>
        <fullName evidence="3">Helix-turn-helix domain-containing protein</fullName>
    </submittedName>
</protein>
<dbReference type="SUPFAM" id="SSF47413">
    <property type="entry name" value="lambda repressor-like DNA-binding domains"/>
    <property type="match status" value="1"/>
</dbReference>
<dbReference type="CDD" id="cd00093">
    <property type="entry name" value="HTH_XRE"/>
    <property type="match status" value="1"/>
</dbReference>